<organism evidence="1 2">
    <name type="scientific">Rangifer tarandus platyrhynchus</name>
    <name type="common">Svalbard reindeer</name>
    <dbReference type="NCBI Taxonomy" id="3082113"/>
    <lineage>
        <taxon>Eukaryota</taxon>
        <taxon>Metazoa</taxon>
        <taxon>Chordata</taxon>
        <taxon>Craniata</taxon>
        <taxon>Vertebrata</taxon>
        <taxon>Euteleostomi</taxon>
        <taxon>Mammalia</taxon>
        <taxon>Eutheria</taxon>
        <taxon>Laurasiatheria</taxon>
        <taxon>Artiodactyla</taxon>
        <taxon>Ruminantia</taxon>
        <taxon>Pecora</taxon>
        <taxon>Cervidae</taxon>
        <taxon>Odocoileinae</taxon>
        <taxon>Rangifer</taxon>
    </lineage>
</organism>
<protein>
    <submittedName>
        <fullName evidence="1">Uncharacterized protein</fullName>
    </submittedName>
</protein>
<keyword evidence="2" id="KW-1185">Reference proteome</keyword>
<accession>A0ABN8YZN5</accession>
<sequence>MGGMWECSLNTELQFSFTFLLSIVSAKSLLSKHLTLLHFLARGVPGCATRKHFTSTSLPGQSSVENFVLRFDLPLPRLLPCPGGCTGPGSGPPVTCLGHPSAPPGPLTQRLEWGAGRQYVCLLTVTSSLSPDTCCFCGFVCGSG</sequence>
<proteinExistence type="predicted"/>
<dbReference type="Proteomes" id="UP001176941">
    <property type="component" value="Chromosome 26"/>
</dbReference>
<gene>
    <name evidence="1" type="ORF">MRATA1EN1_LOCUS16024</name>
</gene>
<reference evidence="1" key="1">
    <citation type="submission" date="2023-04" db="EMBL/GenBank/DDBJ databases">
        <authorList>
            <consortium name="ELIXIR-Norway"/>
        </authorList>
    </citation>
    <scope>NUCLEOTIDE SEQUENCE [LARGE SCALE GENOMIC DNA]</scope>
</reference>
<evidence type="ECO:0000313" key="2">
    <source>
        <dbReference type="Proteomes" id="UP001176941"/>
    </source>
</evidence>
<name>A0ABN8YZN5_RANTA</name>
<evidence type="ECO:0000313" key="1">
    <source>
        <dbReference type="EMBL" id="CAI9167062.1"/>
    </source>
</evidence>
<dbReference type="EMBL" id="OX459962">
    <property type="protein sequence ID" value="CAI9167062.1"/>
    <property type="molecule type" value="Genomic_DNA"/>
</dbReference>